<dbReference type="FunCoup" id="A0A420XL85">
    <property type="interactions" value="25"/>
</dbReference>
<dbReference type="PANTHER" id="PTHR30480:SF16">
    <property type="entry name" value="GLYCOSIDE HYDROLASE FAMILY 3 DOMAIN PROTEIN"/>
    <property type="match status" value="1"/>
</dbReference>
<dbReference type="GO" id="GO:0005975">
    <property type="term" value="P:carbohydrate metabolic process"/>
    <property type="evidence" value="ECO:0007669"/>
    <property type="project" value="InterPro"/>
</dbReference>
<dbReference type="InterPro" id="IPR019800">
    <property type="entry name" value="Glyco_hydro_3_AS"/>
</dbReference>
<dbReference type="Gene3D" id="3.20.20.300">
    <property type="entry name" value="Glycoside hydrolase, family 3, N-terminal domain"/>
    <property type="match status" value="1"/>
</dbReference>
<evidence type="ECO:0000256" key="3">
    <source>
        <dbReference type="ARBA" id="ARBA00023295"/>
    </source>
</evidence>
<gene>
    <name evidence="5" type="ORF">CLV35_3547</name>
</gene>
<dbReference type="RefSeq" id="WP_231121990.1">
    <property type="nucleotide sequence ID" value="NZ_RBWV01000015.1"/>
</dbReference>
<dbReference type="Pfam" id="PF00933">
    <property type="entry name" value="Glyco_hydro_3"/>
    <property type="match status" value="1"/>
</dbReference>
<dbReference type="InParanoid" id="A0A420XL85"/>
<protein>
    <submittedName>
        <fullName evidence="5">Beta-N-acetylhexosaminidase</fullName>
    </submittedName>
</protein>
<keyword evidence="6" id="KW-1185">Reference proteome</keyword>
<evidence type="ECO:0000313" key="6">
    <source>
        <dbReference type="Proteomes" id="UP000281955"/>
    </source>
</evidence>
<evidence type="ECO:0000256" key="1">
    <source>
        <dbReference type="ARBA" id="ARBA00005336"/>
    </source>
</evidence>
<proteinExistence type="inferred from homology"/>
<dbReference type="SUPFAM" id="SSF51445">
    <property type="entry name" value="(Trans)glycosidases"/>
    <property type="match status" value="1"/>
</dbReference>
<dbReference type="PROSITE" id="PS00775">
    <property type="entry name" value="GLYCOSYL_HYDROL_F3"/>
    <property type="match status" value="1"/>
</dbReference>
<dbReference type="GO" id="GO:0009254">
    <property type="term" value="P:peptidoglycan turnover"/>
    <property type="evidence" value="ECO:0007669"/>
    <property type="project" value="TreeGrafter"/>
</dbReference>
<name>A0A420XL85_9ACTN</name>
<evidence type="ECO:0000259" key="4">
    <source>
        <dbReference type="Pfam" id="PF00933"/>
    </source>
</evidence>
<feature type="domain" description="Glycoside hydrolase family 3 N-terminal" evidence="4">
    <location>
        <begin position="30"/>
        <end position="324"/>
    </location>
</feature>
<comment type="caution">
    <text evidence="5">The sequence shown here is derived from an EMBL/GenBank/DDBJ whole genome shotgun (WGS) entry which is preliminary data.</text>
</comment>
<sequence>MADDLELRRLAARVVMGAFEGLELPAWTADLLADGLGSLCLFGSNVESPEQLAALTAAIRAVAPDVLLATDEEGGDVTRLHMRTGNPHPGNAALGSADDVDLTSAVATAIGAELRAAGIDLDLAPVVDVNSNPHNPVIGVRSFGADAALVARHSAAYVSGLQAAGVAACVKHWPGHGDTALDSHLAMPTVDAPLEVLRARELVPFAAAVEAGTLAVMTSHVLLPAIDPDAPATLSPAVVRLLREDLGFDGLLVSDALDMKGASGGRGEPAAAVLAVAAGCDLLCLGADKELGVHEAVIGALVAAVQDGTLPEARLREAAGRVSALSARLRAGAGEPVPHPDPEVDTKAARRGVRVTGSFPPVQGAVVLRFVTGTNIAVGEVPWGLPADADALRGGAQVDVAETDAVEPLLPRAEGAPLVALVREPHRRPWVERALHALAAARPDLVVVELGWPGPEPLPGAAVVHSYGASLSNAAAVAAVLAEGVAG</sequence>
<organism evidence="5 6">
    <name type="scientific">Motilibacter peucedani</name>
    <dbReference type="NCBI Taxonomy" id="598650"/>
    <lineage>
        <taxon>Bacteria</taxon>
        <taxon>Bacillati</taxon>
        <taxon>Actinomycetota</taxon>
        <taxon>Actinomycetes</taxon>
        <taxon>Motilibacterales</taxon>
        <taxon>Motilibacteraceae</taxon>
        <taxon>Motilibacter</taxon>
    </lineage>
</organism>
<keyword evidence="3" id="KW-0326">Glycosidase</keyword>
<dbReference type="GO" id="GO:0004553">
    <property type="term" value="F:hydrolase activity, hydrolyzing O-glycosyl compounds"/>
    <property type="evidence" value="ECO:0007669"/>
    <property type="project" value="InterPro"/>
</dbReference>
<dbReference type="EMBL" id="RBWV01000015">
    <property type="protein sequence ID" value="RKS69369.1"/>
    <property type="molecule type" value="Genomic_DNA"/>
</dbReference>
<dbReference type="InterPro" id="IPR001764">
    <property type="entry name" value="Glyco_hydro_3_N"/>
</dbReference>
<evidence type="ECO:0000313" key="5">
    <source>
        <dbReference type="EMBL" id="RKS69369.1"/>
    </source>
</evidence>
<accession>A0A420XL85</accession>
<dbReference type="Proteomes" id="UP000281955">
    <property type="component" value="Unassembled WGS sequence"/>
</dbReference>
<comment type="similarity">
    <text evidence="1">Belongs to the glycosyl hydrolase 3 family.</text>
</comment>
<dbReference type="InterPro" id="IPR050226">
    <property type="entry name" value="NagZ_Beta-hexosaminidase"/>
</dbReference>
<dbReference type="InterPro" id="IPR017853">
    <property type="entry name" value="GH"/>
</dbReference>
<reference evidence="5 6" key="1">
    <citation type="submission" date="2018-10" db="EMBL/GenBank/DDBJ databases">
        <title>Genomic Encyclopedia of Archaeal and Bacterial Type Strains, Phase II (KMG-II): from individual species to whole genera.</title>
        <authorList>
            <person name="Goeker M."/>
        </authorList>
    </citation>
    <scope>NUCLEOTIDE SEQUENCE [LARGE SCALE GENOMIC DNA]</scope>
    <source>
        <strain evidence="5 6">RP-AC37</strain>
    </source>
</reference>
<evidence type="ECO:0000256" key="2">
    <source>
        <dbReference type="ARBA" id="ARBA00022801"/>
    </source>
</evidence>
<dbReference type="AlphaFoldDB" id="A0A420XL85"/>
<keyword evidence="2" id="KW-0378">Hydrolase</keyword>
<dbReference type="PANTHER" id="PTHR30480">
    <property type="entry name" value="BETA-HEXOSAMINIDASE-RELATED"/>
    <property type="match status" value="1"/>
</dbReference>
<dbReference type="InterPro" id="IPR036962">
    <property type="entry name" value="Glyco_hydro_3_N_sf"/>
</dbReference>